<evidence type="ECO:0000256" key="1">
    <source>
        <dbReference type="ARBA" id="ARBA00009624"/>
    </source>
</evidence>
<reference evidence="2" key="1">
    <citation type="submission" date="2023-07" db="EMBL/GenBank/DDBJ databases">
        <title>draft genome sequence of fig (Ficus carica).</title>
        <authorList>
            <person name="Takahashi T."/>
            <person name="Nishimura K."/>
        </authorList>
    </citation>
    <scope>NUCLEOTIDE SEQUENCE</scope>
</reference>
<protein>
    <submittedName>
        <fullName evidence="2">Uncharacterized protein</fullName>
    </submittedName>
</protein>
<comment type="caution">
    <text evidence="2">The sequence shown here is derived from an EMBL/GenBank/DDBJ whole genome shotgun (WGS) entry which is preliminary data.</text>
</comment>
<dbReference type="InterPro" id="IPR001925">
    <property type="entry name" value="Porin_Euk"/>
</dbReference>
<dbReference type="AlphaFoldDB" id="A0AA88EFS7"/>
<dbReference type="Proteomes" id="UP001187192">
    <property type="component" value="Unassembled WGS sequence"/>
</dbReference>
<dbReference type="PANTHER" id="PTHR11743:SF23">
    <property type="entry name" value="MITOCHONDRIAL OUTER MEMBRANE PROTEIN PORIN 5-RELATED"/>
    <property type="match status" value="1"/>
</dbReference>
<evidence type="ECO:0000313" key="3">
    <source>
        <dbReference type="Proteomes" id="UP001187192"/>
    </source>
</evidence>
<accession>A0AA88EFS7</accession>
<dbReference type="InterPro" id="IPR023614">
    <property type="entry name" value="Porin_dom_sf"/>
</dbReference>
<organism evidence="2 3">
    <name type="scientific">Ficus carica</name>
    <name type="common">Common fig</name>
    <dbReference type="NCBI Taxonomy" id="3494"/>
    <lineage>
        <taxon>Eukaryota</taxon>
        <taxon>Viridiplantae</taxon>
        <taxon>Streptophyta</taxon>
        <taxon>Embryophyta</taxon>
        <taxon>Tracheophyta</taxon>
        <taxon>Spermatophyta</taxon>
        <taxon>Magnoliopsida</taxon>
        <taxon>eudicotyledons</taxon>
        <taxon>Gunneridae</taxon>
        <taxon>Pentapetalae</taxon>
        <taxon>rosids</taxon>
        <taxon>fabids</taxon>
        <taxon>Rosales</taxon>
        <taxon>Moraceae</taxon>
        <taxon>Ficeae</taxon>
        <taxon>Ficus</taxon>
    </lineage>
</organism>
<comment type="similarity">
    <text evidence="1">Belongs to the eukaryotic mitochondrial porin (TC 1.B.8.1) family.</text>
</comment>
<dbReference type="PANTHER" id="PTHR11743">
    <property type="entry name" value="VOLTAGE-DEPENDENT ANION-SELECTIVE CHANNEL"/>
    <property type="match status" value="1"/>
</dbReference>
<dbReference type="Gene3D" id="2.40.160.10">
    <property type="entry name" value="Porin"/>
    <property type="match status" value="1"/>
</dbReference>
<evidence type="ECO:0000313" key="2">
    <source>
        <dbReference type="EMBL" id="GMN73748.1"/>
    </source>
</evidence>
<dbReference type="GO" id="GO:0005741">
    <property type="term" value="C:mitochondrial outer membrane"/>
    <property type="evidence" value="ECO:0007669"/>
    <property type="project" value="InterPro"/>
</dbReference>
<name>A0AA88EFS7_FICCA</name>
<dbReference type="InterPro" id="IPR027246">
    <property type="entry name" value="Porin_Euk/Tom40"/>
</dbReference>
<dbReference type="EMBL" id="BTGU01014455">
    <property type="protein sequence ID" value="GMN73748.1"/>
    <property type="molecule type" value="Genomic_DNA"/>
</dbReference>
<dbReference type="Pfam" id="PF01459">
    <property type="entry name" value="Porin_3"/>
    <property type="match status" value="1"/>
</dbReference>
<gene>
    <name evidence="2" type="ORF">TIFTF001_054353</name>
</gene>
<proteinExistence type="inferred from homology"/>
<sequence>MSKGPGLFSEIGKKAKDLLTRDYTSDQKFSISSYSDAGV</sequence>
<feature type="non-terminal residue" evidence="2">
    <location>
        <position position="1"/>
    </location>
</feature>
<dbReference type="GO" id="GO:0008308">
    <property type="term" value="F:voltage-gated monoatomic anion channel activity"/>
    <property type="evidence" value="ECO:0007669"/>
    <property type="project" value="InterPro"/>
</dbReference>
<keyword evidence="3" id="KW-1185">Reference proteome</keyword>